<dbReference type="InterPro" id="IPR025997">
    <property type="entry name" value="SBP_2_dom"/>
</dbReference>
<keyword evidence="3 4" id="KW-0732">Signal</keyword>
<protein>
    <submittedName>
        <fullName evidence="6">ABC-type sugar transport system periplasmic component-like</fullName>
    </submittedName>
</protein>
<comment type="caution">
    <text evidence="6">The sequence shown here is derived from an EMBL/GenBank/DDBJ whole genome shotgun (WGS) entry which is preliminary data.</text>
</comment>
<accession>A0A402CKV6</accession>
<dbReference type="GO" id="GO:0030246">
    <property type="term" value="F:carbohydrate binding"/>
    <property type="evidence" value="ECO:0007669"/>
    <property type="project" value="UniProtKB-ARBA"/>
</dbReference>
<dbReference type="OrthoDB" id="8287616at2"/>
<evidence type="ECO:0000313" key="6">
    <source>
        <dbReference type="EMBL" id="GCE44223.1"/>
    </source>
</evidence>
<evidence type="ECO:0000313" key="7">
    <source>
        <dbReference type="Proteomes" id="UP000287519"/>
    </source>
</evidence>
<evidence type="ECO:0000256" key="2">
    <source>
        <dbReference type="ARBA" id="ARBA00007639"/>
    </source>
</evidence>
<evidence type="ECO:0000259" key="5">
    <source>
        <dbReference type="Pfam" id="PF13407"/>
    </source>
</evidence>
<keyword evidence="6" id="KW-0813">Transport</keyword>
<dbReference type="SUPFAM" id="SSF53822">
    <property type="entry name" value="Periplasmic binding protein-like I"/>
    <property type="match status" value="1"/>
</dbReference>
<evidence type="ECO:0000256" key="1">
    <source>
        <dbReference type="ARBA" id="ARBA00004196"/>
    </source>
</evidence>
<feature type="signal peptide" evidence="4">
    <location>
        <begin position="1"/>
        <end position="37"/>
    </location>
</feature>
<dbReference type="GO" id="GO:0030313">
    <property type="term" value="C:cell envelope"/>
    <property type="evidence" value="ECO:0007669"/>
    <property type="project" value="UniProtKB-SubCell"/>
</dbReference>
<proteinExistence type="inferred from homology"/>
<feature type="domain" description="Periplasmic binding protein" evidence="5">
    <location>
        <begin position="100"/>
        <end position="362"/>
    </location>
</feature>
<sequence length="401" mass="41858">MNSFTTMRRRYPLVAATMRRRRYPLVAATMISALAVAACGSSADATGAGEVDSEALALAQSSVDAARAGTEFTDPPAAGPAPKPGVNVWMINIGLASPGSELWGEGAREAGETLGWNVTVYDGKYEPFRWIEGIQQAVAADADGIVLAAVDCASVKAPLEQAKAAGIAIVGISAADCSDIDEGAPRVFDGDVQYVTGGLKETSKSLGATQADWVTATTDGTGKIIHVTYNESPQNNWQVAGFNEELAAVCPGCEVAKEVDIVTTDLYGSALREKLEQALLQNPDADAIVVPFDDVMTGSGGSAAINAAGRRDINVVATGGSSGAAFQEIREGTGTDALVALSFQWEAWAAMDGLNRILNGEQVANSGLATQLVDEGNAEGIEDYYQPPIDFRAGYRKAWGR</sequence>
<comment type="subcellular location">
    <subcellularLocation>
        <location evidence="1">Cell envelope</location>
    </subcellularLocation>
</comment>
<keyword evidence="7" id="KW-1185">Reference proteome</keyword>
<reference evidence="6 7" key="1">
    <citation type="submission" date="2018-11" db="EMBL/GenBank/DDBJ databases">
        <title>Microbial catabolism of amino acid.</title>
        <authorList>
            <person name="Hibi M."/>
            <person name="Ogawa J."/>
        </authorList>
    </citation>
    <scope>NUCLEOTIDE SEQUENCE [LARGE SCALE GENOMIC DNA]</scope>
    <source>
        <strain evidence="6 7">C31-06</strain>
    </source>
</reference>
<feature type="chain" id="PRO_5038620861" evidence="4">
    <location>
        <begin position="38"/>
        <end position="401"/>
    </location>
</feature>
<dbReference type="PANTHER" id="PTHR46847:SF1">
    <property type="entry name" value="D-ALLOSE-BINDING PERIPLASMIC PROTEIN-RELATED"/>
    <property type="match status" value="1"/>
</dbReference>
<dbReference type="InterPro" id="IPR028082">
    <property type="entry name" value="Peripla_BP_I"/>
</dbReference>
<dbReference type="Gene3D" id="3.40.50.2300">
    <property type="match status" value="2"/>
</dbReference>
<evidence type="ECO:0000256" key="3">
    <source>
        <dbReference type="ARBA" id="ARBA00022729"/>
    </source>
</evidence>
<dbReference type="AlphaFoldDB" id="A0A402CKV6"/>
<dbReference type="EMBL" id="BHYM01000089">
    <property type="protein sequence ID" value="GCE44223.1"/>
    <property type="molecule type" value="Genomic_DNA"/>
</dbReference>
<comment type="similarity">
    <text evidence="2">Belongs to the bacterial solute-binding protein 2 family.</text>
</comment>
<evidence type="ECO:0000256" key="4">
    <source>
        <dbReference type="SAM" id="SignalP"/>
    </source>
</evidence>
<dbReference type="Proteomes" id="UP000287519">
    <property type="component" value="Unassembled WGS sequence"/>
</dbReference>
<dbReference type="PANTHER" id="PTHR46847">
    <property type="entry name" value="D-ALLOSE-BINDING PERIPLASMIC PROTEIN-RELATED"/>
    <property type="match status" value="1"/>
</dbReference>
<keyword evidence="6" id="KW-0762">Sugar transport</keyword>
<dbReference type="RefSeq" id="WP_124395841.1">
    <property type="nucleotide sequence ID" value="NZ_BHYM01000089.1"/>
</dbReference>
<name>A0A402CKV6_RHOWR</name>
<dbReference type="Pfam" id="PF13407">
    <property type="entry name" value="Peripla_BP_4"/>
    <property type="match status" value="1"/>
</dbReference>
<gene>
    <name evidence="6" type="ORF">Rhow_008521</name>
</gene>
<organism evidence="6 7">
    <name type="scientific">Rhodococcus wratislaviensis</name>
    <name type="common">Tsukamurella wratislaviensis</name>
    <dbReference type="NCBI Taxonomy" id="44752"/>
    <lineage>
        <taxon>Bacteria</taxon>
        <taxon>Bacillati</taxon>
        <taxon>Actinomycetota</taxon>
        <taxon>Actinomycetes</taxon>
        <taxon>Mycobacteriales</taxon>
        <taxon>Nocardiaceae</taxon>
        <taxon>Rhodococcus</taxon>
    </lineage>
</organism>